<dbReference type="GO" id="GO:0001708">
    <property type="term" value="P:cell fate specification"/>
    <property type="evidence" value="ECO:0007669"/>
    <property type="project" value="TreeGrafter"/>
</dbReference>
<dbReference type="PROSITE" id="PS01264">
    <property type="entry name" value="TBOX_2"/>
    <property type="match status" value="1"/>
</dbReference>
<dbReference type="EMBL" id="CAIIXF020000001">
    <property type="protein sequence ID" value="CAH1775723.1"/>
    <property type="molecule type" value="Genomic_DNA"/>
</dbReference>
<dbReference type="AlphaFoldDB" id="A0A8J1TPU1"/>
<evidence type="ECO:0000256" key="11">
    <source>
        <dbReference type="ARBA" id="ARBA00072238"/>
    </source>
</evidence>
<evidence type="ECO:0000256" key="3">
    <source>
        <dbReference type="ARBA" id="ARBA00022499"/>
    </source>
</evidence>
<evidence type="ECO:0000259" key="16">
    <source>
        <dbReference type="PROSITE" id="PS50252"/>
    </source>
</evidence>
<keyword evidence="2" id="KW-0678">Repressor</keyword>
<gene>
    <name evidence="17" type="ORF">OFUS_LOCUS2988</name>
</gene>
<evidence type="ECO:0000256" key="14">
    <source>
        <dbReference type="PROSITE-ProRule" id="PRU00201"/>
    </source>
</evidence>
<proteinExistence type="predicted"/>
<dbReference type="OrthoDB" id="7442607at2759"/>
<feature type="DNA-binding region" description="T-box" evidence="14">
    <location>
        <begin position="203"/>
        <end position="377"/>
    </location>
</feature>
<dbReference type="PANTHER" id="PTHR11267">
    <property type="entry name" value="T-BOX PROTEIN-RELATED"/>
    <property type="match status" value="1"/>
</dbReference>
<dbReference type="PROSITE" id="PS50252">
    <property type="entry name" value="TBOX_3"/>
    <property type="match status" value="1"/>
</dbReference>
<organism evidence="17 18">
    <name type="scientific">Owenia fusiformis</name>
    <name type="common">Polychaete worm</name>
    <dbReference type="NCBI Taxonomy" id="6347"/>
    <lineage>
        <taxon>Eukaryota</taxon>
        <taxon>Metazoa</taxon>
        <taxon>Spiralia</taxon>
        <taxon>Lophotrochozoa</taxon>
        <taxon>Annelida</taxon>
        <taxon>Polychaeta</taxon>
        <taxon>Sedentaria</taxon>
        <taxon>Canalipalpata</taxon>
        <taxon>Sabellida</taxon>
        <taxon>Oweniida</taxon>
        <taxon>Oweniidae</taxon>
        <taxon>Owenia</taxon>
    </lineage>
</organism>
<dbReference type="GO" id="GO:0045892">
    <property type="term" value="P:negative regulation of DNA-templated transcription"/>
    <property type="evidence" value="ECO:0007669"/>
    <property type="project" value="UniProtKB-ARBA"/>
</dbReference>
<keyword evidence="4" id="KW-0597">Phosphoprotein</keyword>
<feature type="compositionally biased region" description="Low complexity" evidence="15">
    <location>
        <begin position="518"/>
        <end position="527"/>
    </location>
</feature>
<feature type="region of interest" description="Disordered" evidence="15">
    <location>
        <begin position="518"/>
        <end position="599"/>
    </location>
</feature>
<evidence type="ECO:0000256" key="12">
    <source>
        <dbReference type="ARBA" id="ARBA00078344"/>
    </source>
</evidence>
<dbReference type="GO" id="GO:0000785">
    <property type="term" value="C:chromatin"/>
    <property type="evidence" value="ECO:0007669"/>
    <property type="project" value="TreeGrafter"/>
</dbReference>
<feature type="compositionally biased region" description="Basic and acidic residues" evidence="15">
    <location>
        <begin position="17"/>
        <end position="38"/>
    </location>
</feature>
<evidence type="ECO:0000256" key="4">
    <source>
        <dbReference type="ARBA" id="ARBA00022553"/>
    </source>
</evidence>
<comment type="subcellular location">
    <subcellularLocation>
        <location evidence="1 14">Nucleus</location>
    </subcellularLocation>
</comment>
<dbReference type="CDD" id="cd20194">
    <property type="entry name" value="T-box_TBR1_2_21-like"/>
    <property type="match status" value="1"/>
</dbReference>
<dbReference type="PRINTS" id="PR00937">
    <property type="entry name" value="TBOX"/>
</dbReference>
<dbReference type="Proteomes" id="UP000749559">
    <property type="component" value="Unassembled WGS sequence"/>
</dbReference>
<dbReference type="Pfam" id="PF00907">
    <property type="entry name" value="T-box"/>
    <property type="match status" value="1"/>
</dbReference>
<reference evidence="17" key="1">
    <citation type="submission" date="2022-03" db="EMBL/GenBank/DDBJ databases">
        <authorList>
            <person name="Martin C."/>
        </authorList>
    </citation>
    <scope>NUCLEOTIDE SEQUENCE</scope>
</reference>
<keyword evidence="6" id="KW-0805">Transcription regulation</keyword>
<dbReference type="PANTHER" id="PTHR11267:SF201">
    <property type="entry name" value="T-BOX DOMAIN-CONTAINING PROTEIN"/>
    <property type="match status" value="1"/>
</dbReference>
<evidence type="ECO:0000313" key="17">
    <source>
        <dbReference type="EMBL" id="CAH1775723.1"/>
    </source>
</evidence>
<evidence type="ECO:0000256" key="10">
    <source>
        <dbReference type="ARBA" id="ARBA00023242"/>
    </source>
</evidence>
<evidence type="ECO:0000256" key="9">
    <source>
        <dbReference type="ARBA" id="ARBA00023163"/>
    </source>
</evidence>
<dbReference type="InterPro" id="IPR008967">
    <property type="entry name" value="p53-like_TF_DNA-bd_sf"/>
</dbReference>
<comment type="caution">
    <text evidence="17">The sequence shown here is derived from an EMBL/GenBank/DDBJ whole genome shotgun (WGS) entry which is preliminary data.</text>
</comment>
<evidence type="ECO:0000256" key="13">
    <source>
        <dbReference type="ARBA" id="ARBA00081928"/>
    </source>
</evidence>
<dbReference type="GO" id="GO:0045893">
    <property type="term" value="P:positive regulation of DNA-templated transcription"/>
    <property type="evidence" value="ECO:0007669"/>
    <property type="project" value="InterPro"/>
</dbReference>
<name>A0A8J1TPU1_OWEFU</name>
<dbReference type="SMART" id="SM00425">
    <property type="entry name" value="TBOX"/>
    <property type="match status" value="1"/>
</dbReference>
<dbReference type="GO" id="GO:0000981">
    <property type="term" value="F:DNA-binding transcription factor activity, RNA polymerase II-specific"/>
    <property type="evidence" value="ECO:0007669"/>
    <property type="project" value="TreeGrafter"/>
</dbReference>
<feature type="domain" description="T-box" evidence="16">
    <location>
        <begin position="198"/>
        <end position="377"/>
    </location>
</feature>
<keyword evidence="7 14" id="KW-0238">DNA-binding</keyword>
<dbReference type="InterPro" id="IPR018186">
    <property type="entry name" value="TF_T-box_CS"/>
</dbReference>
<evidence type="ECO:0000256" key="8">
    <source>
        <dbReference type="ARBA" id="ARBA00023159"/>
    </source>
</evidence>
<keyword evidence="18" id="KW-1185">Reference proteome</keyword>
<keyword evidence="5" id="KW-0832">Ubl conjugation</keyword>
<dbReference type="InterPro" id="IPR036960">
    <property type="entry name" value="T-box_sf"/>
</dbReference>
<dbReference type="InterPro" id="IPR046360">
    <property type="entry name" value="T-box_DNA-bd"/>
</dbReference>
<feature type="region of interest" description="Disordered" evidence="15">
    <location>
        <begin position="1"/>
        <end position="49"/>
    </location>
</feature>
<sequence>MLKSGSTSEYDQDNEGDGSKDIGEDSKDDAQSNPEAKDNSSTIDTTEDDTQAGLYDVNSNIEFNNALSNLKSYSHTPKEIEEDPAGSGPFNGNASVEADCATEDFTTLQNGNTSITAASYPNDQDYAYHVQNQNGSMYQSPASSMPTQSQMQVLHSQQQADPMAYTQNRSDYAMYPQTDNFSVPEESTYPARKACVYLCNRDIWSKFHQHTTEMIITKQGRRMFPTLQFSLAGLDPHKHFNVFIDMVLSDPNHWKFQAGKWTPCGQAEQLPQNGRVYLHPDSPNTGAHWMKQDIVFSKLKLTNNKTCDQRFIVLNSMHKYQPRIHVIEVNTCGSREQKNLQTHSFPETQFIAVTAYQNTDITQLKIDHNPFAKGFRDTYDRGFDRSGERAAGMPHGTTLMNPIGGYSNHPPMPQHPMMKLRPPMLQQVHETQSFPHSMSDYTEQHSQDQYPSNGNITWYDQQSINTSGQYAGMNETSMFANSVGGYNYNAIDATTPANVYKTPASIGYYNDLGMTASGSSPTTSGSARHSTGSASDDSEVSYSKCDWPVADPKQSSGRELVSPGNELHVAKRRKMSSDAQSTLETSPEQTVPSDHNAQDTNGLISFYALQGDYQAQGTGDAFQYNTHMQETTANIG</sequence>
<accession>A0A8J1TPU1</accession>
<evidence type="ECO:0000313" key="18">
    <source>
        <dbReference type="Proteomes" id="UP000749559"/>
    </source>
</evidence>
<evidence type="ECO:0000256" key="5">
    <source>
        <dbReference type="ARBA" id="ARBA00022843"/>
    </source>
</evidence>
<dbReference type="GO" id="GO:0000978">
    <property type="term" value="F:RNA polymerase II cis-regulatory region sequence-specific DNA binding"/>
    <property type="evidence" value="ECO:0007669"/>
    <property type="project" value="InterPro"/>
</dbReference>
<dbReference type="PROSITE" id="PS01283">
    <property type="entry name" value="TBOX_1"/>
    <property type="match status" value="1"/>
</dbReference>
<evidence type="ECO:0000256" key="6">
    <source>
        <dbReference type="ARBA" id="ARBA00023015"/>
    </source>
</evidence>
<dbReference type="InterPro" id="IPR001699">
    <property type="entry name" value="TF_T-box"/>
</dbReference>
<evidence type="ECO:0000256" key="2">
    <source>
        <dbReference type="ARBA" id="ARBA00022491"/>
    </source>
</evidence>
<feature type="compositionally biased region" description="Polar residues" evidence="15">
    <location>
        <begin position="577"/>
        <end position="599"/>
    </location>
</feature>
<evidence type="ECO:0000256" key="15">
    <source>
        <dbReference type="SAM" id="MobiDB-lite"/>
    </source>
</evidence>
<keyword evidence="9" id="KW-0804">Transcription</keyword>
<keyword evidence="3" id="KW-1017">Isopeptide bond</keyword>
<evidence type="ECO:0000256" key="7">
    <source>
        <dbReference type="ARBA" id="ARBA00023125"/>
    </source>
</evidence>
<keyword evidence="8" id="KW-0010">Activator</keyword>
<dbReference type="SUPFAM" id="SSF49417">
    <property type="entry name" value="p53-like transcription factors"/>
    <property type="match status" value="1"/>
</dbReference>
<protein>
    <recommendedName>
        <fullName evidence="11">T-box transcription factor TBX21</fullName>
    </recommendedName>
    <alternativeName>
        <fullName evidence="12">T-cell-specific T-box transcription factor T-bet</fullName>
    </alternativeName>
    <alternativeName>
        <fullName evidence="13">Transcription factor TBLYM</fullName>
    </alternativeName>
</protein>
<keyword evidence="10 14" id="KW-0539">Nucleus</keyword>
<dbReference type="Gene3D" id="2.60.40.820">
    <property type="entry name" value="Transcription factor, T-box"/>
    <property type="match status" value="1"/>
</dbReference>
<dbReference type="FunFam" id="2.60.40.820:FF:000011">
    <property type="entry name" value="T-box transcription factor TBX21"/>
    <property type="match status" value="1"/>
</dbReference>
<evidence type="ECO:0000256" key="1">
    <source>
        <dbReference type="ARBA" id="ARBA00004123"/>
    </source>
</evidence>
<dbReference type="GO" id="GO:0005634">
    <property type="term" value="C:nucleus"/>
    <property type="evidence" value="ECO:0007669"/>
    <property type="project" value="UniProtKB-SubCell"/>
</dbReference>